<sequence length="168" mass="19970">MLYFDLLENPTLFLGASKDWLKNLLIKNNIDFYEFPVEQRVNDGFDVIQFFSKSVEIWFDCQDIVYFISFEFPSKALYFNGKSLDEKEGGELFFNHLERNYRKHASRFTAIHNYTIHSFVDGDIFFAINIFPDNSIESFAIYYDAYSRYEYLKGISLKDYLDSKHKLG</sequence>
<comment type="caution">
    <text evidence="1">The sequence shown here is derived from an EMBL/GenBank/DDBJ whole genome shotgun (WGS) entry which is preliminary data.</text>
</comment>
<organism evidence="1 2">
    <name type="scientific">Neisseria shayeganii 871</name>
    <dbReference type="NCBI Taxonomy" id="1032488"/>
    <lineage>
        <taxon>Bacteria</taxon>
        <taxon>Pseudomonadati</taxon>
        <taxon>Pseudomonadota</taxon>
        <taxon>Betaproteobacteria</taxon>
        <taxon>Neisseriales</taxon>
        <taxon>Neisseriaceae</taxon>
        <taxon>Neisseria</taxon>
    </lineage>
</organism>
<dbReference type="AlphaFoldDB" id="G4CJV9"/>
<accession>G4CJV9</accession>
<reference evidence="1 2" key="1">
    <citation type="submission" date="2011-05" db="EMBL/GenBank/DDBJ databases">
        <authorList>
            <person name="Muzny D."/>
            <person name="Qin X."/>
            <person name="Deng J."/>
            <person name="Jiang H."/>
            <person name="Liu Y."/>
            <person name="Qu J."/>
            <person name="Song X.-Z."/>
            <person name="Zhang L."/>
            <person name="Thornton R."/>
            <person name="Coyle M."/>
            <person name="Francisco L."/>
            <person name="Jackson L."/>
            <person name="Javaid M."/>
            <person name="Korchina V."/>
            <person name="Kovar C."/>
            <person name="Mata R."/>
            <person name="Mathew T."/>
            <person name="Ngo R."/>
            <person name="Nguyen L."/>
            <person name="Nguyen N."/>
            <person name="Okwuonu G."/>
            <person name="Ongeri F."/>
            <person name="Pham C."/>
            <person name="Simmons D."/>
            <person name="Wilczek-Boney K."/>
            <person name="Hale W."/>
            <person name="Jakkamsetti A."/>
            <person name="Pham P."/>
            <person name="Ruth R."/>
            <person name="San Lucas F."/>
            <person name="Warren J."/>
            <person name="Zhang J."/>
            <person name="Zhao Z."/>
            <person name="Zhou C."/>
            <person name="Zhu D."/>
            <person name="Lee S."/>
            <person name="Bess C."/>
            <person name="Blankenburg K."/>
            <person name="Forbes L."/>
            <person name="Fu Q."/>
            <person name="Gubbala S."/>
            <person name="Hirani K."/>
            <person name="Jayaseelan J.C."/>
            <person name="Lara F."/>
            <person name="Munidasa M."/>
            <person name="Palculict T."/>
            <person name="Patil S."/>
            <person name="Pu L.-L."/>
            <person name="Saada N."/>
            <person name="Tang L."/>
            <person name="Weissenberger G."/>
            <person name="Zhu Y."/>
            <person name="Hemphill L."/>
            <person name="Shang Y."/>
            <person name="Youmans B."/>
            <person name="Ayvaz T."/>
            <person name="Ross M."/>
            <person name="Santibanez J."/>
            <person name="Aqrawi P."/>
            <person name="Gross S."/>
            <person name="Joshi V."/>
            <person name="Fowler G."/>
            <person name="Nazareth L."/>
            <person name="Reid J."/>
            <person name="Worley K."/>
            <person name="Petrosino J."/>
            <person name="Highlander S."/>
            <person name="Gibbs R."/>
        </authorList>
    </citation>
    <scope>NUCLEOTIDE SEQUENCE [LARGE SCALE GENOMIC DNA]</scope>
    <source>
        <strain evidence="1 2">871</strain>
    </source>
</reference>
<dbReference type="Proteomes" id="UP000003019">
    <property type="component" value="Unassembled WGS sequence"/>
</dbReference>
<dbReference type="HOGENOM" id="CLU_1584731_0_0_4"/>
<protein>
    <submittedName>
        <fullName evidence="1">Uncharacterized protein</fullName>
    </submittedName>
</protein>
<evidence type="ECO:0000313" key="1">
    <source>
        <dbReference type="EMBL" id="EGY51885.1"/>
    </source>
</evidence>
<evidence type="ECO:0000313" key="2">
    <source>
        <dbReference type="Proteomes" id="UP000003019"/>
    </source>
</evidence>
<keyword evidence="2" id="KW-1185">Reference proteome</keyword>
<dbReference type="EMBL" id="AGAY01000065">
    <property type="protein sequence ID" value="EGY51885.1"/>
    <property type="molecule type" value="Genomic_DNA"/>
</dbReference>
<proteinExistence type="predicted"/>
<dbReference type="RefSeq" id="WP_009119585.1">
    <property type="nucleotide sequence ID" value="NZ_JH164926.1"/>
</dbReference>
<gene>
    <name evidence="1" type="ORF">HMPREF9371_1899</name>
</gene>
<name>G4CJV9_9NEIS</name>